<dbReference type="Pfam" id="PF14030">
    <property type="entry name" value="DUF4245"/>
    <property type="match status" value="1"/>
</dbReference>
<dbReference type="RefSeq" id="WP_158040075.1">
    <property type="nucleotide sequence ID" value="NZ_JACCFV010000001.1"/>
</dbReference>
<feature type="transmembrane region" description="Helical" evidence="1">
    <location>
        <begin position="41"/>
        <end position="60"/>
    </location>
</feature>
<sequence>MAKTTEPRVVAELGRPETPEETAARKAEASRLHRVRQTFRNLVASLVVCAIGMFLLVVLVPRDDTSRLPEIDYIAAAAQAQPDHAQPLAAPVLPDGWVANGAEIRTGADGVTEWYVGFLVPGPSGEPAEYVGLSQGLDANPTWVAQKLTDRTVTGEVNLDGHVWTAYDHLDLPDEERGNTAYALVLEHDGSTYVVYGSHSAEAVQTVARAITAGFTD</sequence>
<evidence type="ECO:0000313" key="2">
    <source>
        <dbReference type="EMBL" id="KAB1657917.1"/>
    </source>
</evidence>
<keyword evidence="1" id="KW-0812">Transmembrane</keyword>
<comment type="caution">
    <text evidence="2">The sequence shown here is derived from an EMBL/GenBank/DDBJ whole genome shotgun (WGS) entry which is preliminary data.</text>
</comment>
<protein>
    <submittedName>
        <fullName evidence="2">DUF4245 domain-containing protein</fullName>
    </submittedName>
</protein>
<dbReference type="EMBL" id="WBJZ01000007">
    <property type="protein sequence ID" value="KAB1657917.1"/>
    <property type="molecule type" value="Genomic_DNA"/>
</dbReference>
<evidence type="ECO:0000256" key="1">
    <source>
        <dbReference type="SAM" id="Phobius"/>
    </source>
</evidence>
<name>A0A7J5BU91_9MICO</name>
<keyword evidence="1" id="KW-0472">Membrane</keyword>
<keyword evidence="3" id="KW-1185">Reference proteome</keyword>
<keyword evidence="1" id="KW-1133">Transmembrane helix</keyword>
<dbReference type="AlphaFoldDB" id="A0A7J5BU91"/>
<gene>
    <name evidence="2" type="ORF">F8O01_06460</name>
</gene>
<reference evidence="2 3" key="1">
    <citation type="submission" date="2019-09" db="EMBL/GenBank/DDBJ databases">
        <title>Phylogeny of genus Pseudoclavibacter and closely related genus.</title>
        <authorList>
            <person name="Li Y."/>
        </authorList>
    </citation>
    <scope>NUCLEOTIDE SEQUENCE [LARGE SCALE GENOMIC DNA]</scope>
    <source>
        <strain evidence="2 3">DSM 23821</strain>
    </source>
</reference>
<dbReference type="OrthoDB" id="4801970at2"/>
<evidence type="ECO:0000313" key="3">
    <source>
        <dbReference type="Proteomes" id="UP000467240"/>
    </source>
</evidence>
<accession>A0A7J5BU91</accession>
<dbReference type="Proteomes" id="UP000467240">
    <property type="component" value="Unassembled WGS sequence"/>
</dbReference>
<proteinExistence type="predicted"/>
<organism evidence="2 3">
    <name type="scientific">Pseudoclavibacter chungangensis</name>
    <dbReference type="NCBI Taxonomy" id="587635"/>
    <lineage>
        <taxon>Bacteria</taxon>
        <taxon>Bacillati</taxon>
        <taxon>Actinomycetota</taxon>
        <taxon>Actinomycetes</taxon>
        <taxon>Micrococcales</taxon>
        <taxon>Microbacteriaceae</taxon>
        <taxon>Pseudoclavibacter</taxon>
    </lineage>
</organism>
<dbReference type="InterPro" id="IPR025339">
    <property type="entry name" value="DUF4245"/>
</dbReference>